<keyword evidence="14" id="KW-1185">Reference proteome</keyword>
<dbReference type="Proteomes" id="UP000253250">
    <property type="component" value="Unassembled WGS sequence"/>
</dbReference>
<dbReference type="GO" id="GO:0006281">
    <property type="term" value="P:DNA repair"/>
    <property type="evidence" value="ECO:0007669"/>
    <property type="project" value="UniProtKB-KW"/>
</dbReference>
<accession>A0A368HHS7</accession>
<dbReference type="Pfam" id="PF03167">
    <property type="entry name" value="UDG"/>
    <property type="match status" value="1"/>
</dbReference>
<evidence type="ECO:0000256" key="1">
    <source>
        <dbReference type="ARBA" id="ARBA00001400"/>
    </source>
</evidence>
<dbReference type="InterPro" id="IPR036895">
    <property type="entry name" value="Uracil-DNA_glycosylase-like_sf"/>
</dbReference>
<dbReference type="RefSeq" id="WP_065968726.1">
    <property type="nucleotide sequence ID" value="NZ_CP080624.1"/>
</dbReference>
<reference evidence="13 14" key="1">
    <citation type="submission" date="2018-02" db="EMBL/GenBank/DDBJ databases">
        <title>Insights into the biology of acidophilic members of the Acidiferrobacteraceae family derived from comparative genomic analyses.</title>
        <authorList>
            <person name="Issotta F."/>
            <person name="Thyssen C."/>
            <person name="Mena C."/>
            <person name="Moya A."/>
            <person name="Bellenberg S."/>
            <person name="Sproer C."/>
            <person name="Covarrubias P.C."/>
            <person name="Sand W."/>
            <person name="Quatrini R."/>
            <person name="Vera M."/>
        </authorList>
    </citation>
    <scope>NUCLEOTIDE SEQUENCE [LARGE SCALE GENOMIC DNA]</scope>
    <source>
        <strain evidence="14">m-1</strain>
    </source>
</reference>
<comment type="catalytic activity">
    <reaction evidence="1">
        <text>Hydrolyzes single-stranded DNA or mismatched double-stranded DNA and polynucleotides, releasing free uracil.</text>
        <dbReference type="EC" id="3.2.2.27"/>
    </reaction>
</comment>
<comment type="similarity">
    <text evidence="2">Belongs to the uracil-DNA glycosylase (UDG) superfamily. Type 4 (UDGa) family.</text>
</comment>
<evidence type="ECO:0000256" key="8">
    <source>
        <dbReference type="ARBA" id="ARBA00022801"/>
    </source>
</evidence>
<dbReference type="PANTHER" id="PTHR33693:SF1">
    <property type="entry name" value="TYPE-4 URACIL-DNA GLYCOSYLASE"/>
    <property type="match status" value="1"/>
</dbReference>
<evidence type="ECO:0000256" key="4">
    <source>
        <dbReference type="ARBA" id="ARBA00019403"/>
    </source>
</evidence>
<gene>
    <name evidence="13" type="ORF">C4900_03955</name>
</gene>
<evidence type="ECO:0000313" key="14">
    <source>
        <dbReference type="Proteomes" id="UP000253250"/>
    </source>
</evidence>
<evidence type="ECO:0000259" key="12">
    <source>
        <dbReference type="SMART" id="SM00986"/>
    </source>
</evidence>
<keyword evidence="5" id="KW-0004">4Fe-4S</keyword>
<keyword evidence="7" id="KW-0227">DNA damage</keyword>
<evidence type="ECO:0000256" key="9">
    <source>
        <dbReference type="ARBA" id="ARBA00023004"/>
    </source>
</evidence>
<dbReference type="InterPro" id="IPR005122">
    <property type="entry name" value="Uracil-DNA_glycosylase-like"/>
</dbReference>
<dbReference type="InterPro" id="IPR051536">
    <property type="entry name" value="UDG_Type-4/5"/>
</dbReference>
<comment type="caution">
    <text evidence="13">The sequence shown here is derived from an EMBL/GenBank/DDBJ whole genome shotgun (WGS) entry which is preliminary data.</text>
</comment>
<dbReference type="CDD" id="cd10030">
    <property type="entry name" value="UDG-F4_TTUDGA_SPO1dp_like"/>
    <property type="match status" value="1"/>
</dbReference>
<dbReference type="GO" id="GO:0051539">
    <property type="term" value="F:4 iron, 4 sulfur cluster binding"/>
    <property type="evidence" value="ECO:0007669"/>
    <property type="project" value="UniProtKB-KW"/>
</dbReference>
<dbReference type="SMART" id="SM00986">
    <property type="entry name" value="UDG"/>
    <property type="match status" value="1"/>
</dbReference>
<evidence type="ECO:0000256" key="2">
    <source>
        <dbReference type="ARBA" id="ARBA00006521"/>
    </source>
</evidence>
<keyword evidence="8" id="KW-0378">Hydrolase</keyword>
<organism evidence="13 14">
    <name type="scientific">Acidiferrobacter thiooxydans</name>
    <dbReference type="NCBI Taxonomy" id="163359"/>
    <lineage>
        <taxon>Bacteria</taxon>
        <taxon>Pseudomonadati</taxon>
        <taxon>Pseudomonadota</taxon>
        <taxon>Gammaproteobacteria</taxon>
        <taxon>Acidiferrobacterales</taxon>
        <taxon>Acidiferrobacteraceae</taxon>
        <taxon>Acidiferrobacter</taxon>
    </lineage>
</organism>
<evidence type="ECO:0000256" key="5">
    <source>
        <dbReference type="ARBA" id="ARBA00022485"/>
    </source>
</evidence>
<keyword evidence="9" id="KW-0408">Iron</keyword>
<dbReference type="EC" id="3.2.2.27" evidence="3"/>
<proteinExistence type="inferred from homology"/>
<keyword evidence="11" id="KW-0234">DNA repair</keyword>
<dbReference type="PANTHER" id="PTHR33693">
    <property type="entry name" value="TYPE-5 URACIL-DNA GLYCOSYLASE"/>
    <property type="match status" value="1"/>
</dbReference>
<dbReference type="NCBIfam" id="TIGR00758">
    <property type="entry name" value="UDG_fam4"/>
    <property type="match status" value="1"/>
</dbReference>
<evidence type="ECO:0000256" key="11">
    <source>
        <dbReference type="ARBA" id="ARBA00023204"/>
    </source>
</evidence>
<evidence type="ECO:0000256" key="10">
    <source>
        <dbReference type="ARBA" id="ARBA00023014"/>
    </source>
</evidence>
<dbReference type="SUPFAM" id="SSF52141">
    <property type="entry name" value="Uracil-DNA glycosylase-like"/>
    <property type="match status" value="1"/>
</dbReference>
<keyword evidence="6" id="KW-0479">Metal-binding</keyword>
<evidence type="ECO:0000256" key="7">
    <source>
        <dbReference type="ARBA" id="ARBA00022763"/>
    </source>
</evidence>
<dbReference type="EMBL" id="PSYR01000001">
    <property type="protein sequence ID" value="RCN58921.1"/>
    <property type="molecule type" value="Genomic_DNA"/>
</dbReference>
<name>A0A368HHS7_9GAMM</name>
<evidence type="ECO:0000256" key="6">
    <source>
        <dbReference type="ARBA" id="ARBA00022723"/>
    </source>
</evidence>
<dbReference type="GO" id="GO:0046872">
    <property type="term" value="F:metal ion binding"/>
    <property type="evidence" value="ECO:0007669"/>
    <property type="project" value="UniProtKB-KW"/>
</dbReference>
<dbReference type="Gene3D" id="3.40.470.10">
    <property type="entry name" value="Uracil-DNA glycosylase-like domain"/>
    <property type="match status" value="1"/>
</dbReference>
<feature type="domain" description="Uracil-DNA glycosylase-like" evidence="12">
    <location>
        <begin position="63"/>
        <end position="209"/>
    </location>
</feature>
<dbReference type="AlphaFoldDB" id="A0A368HHS7"/>
<keyword evidence="10" id="KW-0411">Iron-sulfur</keyword>
<dbReference type="SMART" id="SM00987">
    <property type="entry name" value="UreE_C"/>
    <property type="match status" value="1"/>
</dbReference>
<protein>
    <recommendedName>
        <fullName evidence="4">Type-4 uracil-DNA glycosylase</fullName>
        <ecNumber evidence="3">3.2.2.27</ecNumber>
    </recommendedName>
</protein>
<dbReference type="GO" id="GO:0004844">
    <property type="term" value="F:uracil DNA N-glycosylase activity"/>
    <property type="evidence" value="ECO:0007669"/>
    <property type="project" value="UniProtKB-EC"/>
</dbReference>
<evidence type="ECO:0000313" key="13">
    <source>
        <dbReference type="EMBL" id="RCN58921.1"/>
    </source>
</evidence>
<dbReference type="InterPro" id="IPR005273">
    <property type="entry name" value="Ura-DNA_glyco_family4"/>
</dbReference>
<sequence>MDSRSARPWLKAMGITVWQRREPIAVANAQGPCAEVDGWGRLEDEVRSCVRCGLHAGRTQTVFGTGPRTATWCFVGEAPGAEEDRRGAPFVGRAGQLLDAMLRALALDREQVFIANVLKCRPPGNRDPQPSEVAACLPYLRAQIAAVRPRIVVALGRFAAQSLLATDQPLGRLRGSVHDYEGIPVVVTYHPAYLLRRPADKVAAWADLKRARGVVADE</sequence>
<dbReference type="OrthoDB" id="5290748at2"/>
<evidence type="ECO:0000256" key="3">
    <source>
        <dbReference type="ARBA" id="ARBA00012030"/>
    </source>
</evidence>